<dbReference type="SUPFAM" id="SSF51230">
    <property type="entry name" value="Single hybrid motif"/>
    <property type="match status" value="1"/>
</dbReference>
<dbReference type="Gene3D" id="3.30.559.10">
    <property type="entry name" value="Chloramphenicol acetyltransferase-like domain"/>
    <property type="match status" value="1"/>
</dbReference>
<dbReference type="GO" id="GO:0006086">
    <property type="term" value="P:pyruvate decarboxylation to acetyl-CoA"/>
    <property type="evidence" value="ECO:0007669"/>
    <property type="project" value="TreeGrafter"/>
</dbReference>
<dbReference type="InterPro" id="IPR011053">
    <property type="entry name" value="Single_hybrid_motif"/>
</dbReference>
<dbReference type="CDD" id="cd06849">
    <property type="entry name" value="lipoyl_domain"/>
    <property type="match status" value="1"/>
</dbReference>
<dbReference type="GO" id="GO:0005737">
    <property type="term" value="C:cytoplasm"/>
    <property type="evidence" value="ECO:0007669"/>
    <property type="project" value="TreeGrafter"/>
</dbReference>
<evidence type="ECO:0000259" key="13">
    <source>
        <dbReference type="PROSITE" id="PS51826"/>
    </source>
</evidence>
<evidence type="ECO:0000313" key="14">
    <source>
        <dbReference type="EMBL" id="SVB63586.1"/>
    </source>
</evidence>
<dbReference type="PROSITE" id="PS50968">
    <property type="entry name" value="BIOTINYL_LIPOYL"/>
    <property type="match status" value="1"/>
</dbReference>
<organism evidence="14">
    <name type="scientific">marine metagenome</name>
    <dbReference type="NCBI Taxonomy" id="408172"/>
    <lineage>
        <taxon>unclassified sequences</taxon>
        <taxon>metagenomes</taxon>
        <taxon>ecological metagenomes</taxon>
    </lineage>
</organism>
<protein>
    <recommendedName>
        <fullName evidence="4">Dihydrolipoyllysine-residue acetyltransferase component of pyruvate dehydrogenase complex</fullName>
        <ecNumber evidence="3">2.3.1.12</ecNumber>
    </recommendedName>
    <alternativeName>
        <fullName evidence="9">Dihydrolipoamide acetyltransferase component of pyruvate dehydrogenase complex</fullName>
    </alternativeName>
    <alternativeName>
        <fullName evidence="10">E2</fullName>
    </alternativeName>
</protein>
<dbReference type="InterPro" id="IPR023213">
    <property type="entry name" value="CAT-like_dom_sf"/>
</dbReference>
<comment type="cofactor">
    <cofactor evidence="1">
        <name>(R)-lipoate</name>
        <dbReference type="ChEBI" id="CHEBI:83088"/>
    </cofactor>
</comment>
<dbReference type="AlphaFoldDB" id="A0A382FKF9"/>
<dbReference type="InterPro" id="IPR036625">
    <property type="entry name" value="E3-bd_dom_sf"/>
</dbReference>
<evidence type="ECO:0000256" key="10">
    <source>
        <dbReference type="ARBA" id="ARBA00031531"/>
    </source>
</evidence>
<dbReference type="Pfam" id="PF00198">
    <property type="entry name" value="2-oxoacid_dh"/>
    <property type="match status" value="1"/>
</dbReference>
<evidence type="ECO:0000256" key="3">
    <source>
        <dbReference type="ARBA" id="ARBA00013114"/>
    </source>
</evidence>
<dbReference type="PROSITE" id="PS51826">
    <property type="entry name" value="PSBD"/>
    <property type="match status" value="1"/>
</dbReference>
<dbReference type="SUPFAM" id="SSF47005">
    <property type="entry name" value="Peripheral subunit-binding domain of 2-oxo acid dehydrogenase complex"/>
    <property type="match status" value="1"/>
</dbReference>
<dbReference type="Pfam" id="PF02817">
    <property type="entry name" value="E3_binding"/>
    <property type="match status" value="1"/>
</dbReference>
<dbReference type="PANTHER" id="PTHR43178">
    <property type="entry name" value="DIHYDROLIPOAMIDE ACETYLTRANSFERASE COMPONENT OF PYRUVATE DEHYDROGENASE COMPLEX"/>
    <property type="match status" value="1"/>
</dbReference>
<evidence type="ECO:0000256" key="8">
    <source>
        <dbReference type="ARBA" id="ARBA00025211"/>
    </source>
</evidence>
<dbReference type="SUPFAM" id="SSF52777">
    <property type="entry name" value="CoA-dependent acyltransferases"/>
    <property type="match status" value="1"/>
</dbReference>
<dbReference type="GO" id="GO:0004742">
    <property type="term" value="F:dihydrolipoyllysine-residue acetyltransferase activity"/>
    <property type="evidence" value="ECO:0007669"/>
    <property type="project" value="UniProtKB-EC"/>
</dbReference>
<feature type="domain" description="Peripheral subunit-binding (PSBD)" evidence="13">
    <location>
        <begin position="144"/>
        <end position="181"/>
    </location>
</feature>
<feature type="domain" description="Lipoyl-binding" evidence="12">
    <location>
        <begin position="4"/>
        <end position="78"/>
    </location>
</feature>
<dbReference type="InterPro" id="IPR004167">
    <property type="entry name" value="PSBD"/>
</dbReference>
<evidence type="ECO:0000256" key="6">
    <source>
        <dbReference type="ARBA" id="ARBA00022823"/>
    </source>
</evidence>
<dbReference type="Gene3D" id="4.10.320.10">
    <property type="entry name" value="E3-binding domain"/>
    <property type="match status" value="1"/>
</dbReference>
<sequence length="298" mass="31402">MTALRKVQVPDIGDFTDVEIVEVMVASGDTVAVDDSLIMLETDKAVMDVPTPYEGTVKELLVGVGDRVSEGSPIVVLDVPEAVMKEPAAPAPTENAEAEPEQAVTAASVPFEQPVAAAAASTAQSLATLSALPPIDETGFARAHAAPSVRKFARELGVDLGRITGTGEKQRVRIDDVKAFVKAILAGSGALTTGLVLPAVPEIDFAKFGAIEVKSLDRIKKISGPRLHASWVNLPHVTQHDEADITELEIRRKAMKADAAKDGISLTPLAFIVKACARALLEFPLFNASLTPDAQSLV</sequence>
<evidence type="ECO:0000256" key="11">
    <source>
        <dbReference type="ARBA" id="ARBA00048370"/>
    </source>
</evidence>
<evidence type="ECO:0000256" key="1">
    <source>
        <dbReference type="ARBA" id="ARBA00001938"/>
    </source>
</evidence>
<evidence type="ECO:0000256" key="5">
    <source>
        <dbReference type="ARBA" id="ARBA00022679"/>
    </source>
</evidence>
<dbReference type="EMBL" id="UINC01050525">
    <property type="protein sequence ID" value="SVB63586.1"/>
    <property type="molecule type" value="Genomic_DNA"/>
</dbReference>
<keyword evidence="7" id="KW-0012">Acyltransferase</keyword>
<evidence type="ECO:0000256" key="7">
    <source>
        <dbReference type="ARBA" id="ARBA00023315"/>
    </source>
</evidence>
<evidence type="ECO:0000256" key="4">
    <source>
        <dbReference type="ARBA" id="ARBA00016300"/>
    </source>
</evidence>
<evidence type="ECO:0000256" key="2">
    <source>
        <dbReference type="ARBA" id="ARBA00007317"/>
    </source>
</evidence>
<dbReference type="FunFam" id="2.40.50.100:FF:000009">
    <property type="entry name" value="Acetyltransferase component of pyruvate dehydrogenase complex"/>
    <property type="match status" value="1"/>
</dbReference>
<evidence type="ECO:0000256" key="9">
    <source>
        <dbReference type="ARBA" id="ARBA00029730"/>
    </source>
</evidence>
<dbReference type="EC" id="2.3.1.12" evidence="3"/>
<comment type="function">
    <text evidence="8">The pyruvate dehydrogenase complex catalyzes the overall conversion of pyruvate to acetyl-CoA and CO(2). It contains multiple copies of three enzymatic components: pyruvate dehydrogenase (E1), dihydrolipoamide acetyltransferase (E2) and lipoamide dehydrogenase (E3).</text>
</comment>
<keyword evidence="6" id="KW-0450">Lipoyl</keyword>
<dbReference type="Gene3D" id="2.40.50.100">
    <property type="match status" value="1"/>
</dbReference>
<name>A0A382FKF9_9ZZZZ</name>
<comment type="similarity">
    <text evidence="2">Belongs to the 2-oxoacid dehydrogenase family.</text>
</comment>
<dbReference type="Pfam" id="PF00364">
    <property type="entry name" value="Biotin_lipoyl"/>
    <property type="match status" value="1"/>
</dbReference>
<proteinExistence type="inferred from homology"/>
<dbReference type="GO" id="GO:0031405">
    <property type="term" value="F:lipoic acid binding"/>
    <property type="evidence" value="ECO:0007669"/>
    <property type="project" value="TreeGrafter"/>
</dbReference>
<keyword evidence="5" id="KW-0808">Transferase</keyword>
<dbReference type="PROSITE" id="PS00189">
    <property type="entry name" value="LIPOYL"/>
    <property type="match status" value="1"/>
</dbReference>
<dbReference type="InterPro" id="IPR000089">
    <property type="entry name" value="Biotin_lipoyl"/>
</dbReference>
<reference evidence="14" key="1">
    <citation type="submission" date="2018-05" db="EMBL/GenBank/DDBJ databases">
        <authorList>
            <person name="Lanie J.A."/>
            <person name="Ng W.-L."/>
            <person name="Kazmierczak K.M."/>
            <person name="Andrzejewski T.M."/>
            <person name="Davidsen T.M."/>
            <person name="Wayne K.J."/>
            <person name="Tettelin H."/>
            <person name="Glass J.I."/>
            <person name="Rusch D."/>
            <person name="Podicherti R."/>
            <person name="Tsui H.-C.T."/>
            <person name="Winkler M.E."/>
        </authorList>
    </citation>
    <scope>NUCLEOTIDE SEQUENCE</scope>
</reference>
<evidence type="ECO:0000259" key="12">
    <source>
        <dbReference type="PROSITE" id="PS50968"/>
    </source>
</evidence>
<gene>
    <name evidence="14" type="ORF">METZ01_LOCUS216440</name>
</gene>
<feature type="non-terminal residue" evidence="14">
    <location>
        <position position="298"/>
    </location>
</feature>
<dbReference type="InterPro" id="IPR003016">
    <property type="entry name" value="2-oxoA_DH_lipoyl-BS"/>
</dbReference>
<dbReference type="InterPro" id="IPR001078">
    <property type="entry name" value="2-oxoacid_DH_actylTfrase"/>
</dbReference>
<accession>A0A382FKF9</accession>
<comment type="catalytic activity">
    <reaction evidence="11">
        <text>N(6)-[(R)-dihydrolipoyl]-L-lysyl-[protein] + acetyl-CoA = N(6)-[(R)-S(8)-acetyldihydrolipoyl]-L-lysyl-[protein] + CoA</text>
        <dbReference type="Rhea" id="RHEA:17017"/>
        <dbReference type="Rhea" id="RHEA-COMP:10475"/>
        <dbReference type="Rhea" id="RHEA-COMP:10478"/>
        <dbReference type="ChEBI" id="CHEBI:57287"/>
        <dbReference type="ChEBI" id="CHEBI:57288"/>
        <dbReference type="ChEBI" id="CHEBI:83100"/>
        <dbReference type="ChEBI" id="CHEBI:83111"/>
        <dbReference type="EC" id="2.3.1.12"/>
    </reaction>
</comment>
<dbReference type="PANTHER" id="PTHR43178:SF2">
    <property type="entry name" value="DIHYDROLIPOYLLYSINE-RESIDUE ACETYLTRANSFERASE COMPONENT OF PYRUVATE DEHYDROGENASE COMPLEX"/>
    <property type="match status" value="1"/>
</dbReference>
<dbReference type="InterPro" id="IPR050743">
    <property type="entry name" value="2-oxoacid_DH_E2_comp"/>
</dbReference>